<dbReference type="EMBL" id="CCBC010000128">
    <property type="protein sequence ID" value="CDO17367.1"/>
    <property type="molecule type" value="Genomic_DNA"/>
</dbReference>
<reference evidence="4 5" key="2">
    <citation type="submission" date="2014-05" db="EMBL/GenBank/DDBJ databases">
        <title>Genome sequence of Streptococcus gallolyticus.</title>
        <authorList>
            <person name="Del Campo R."/>
        </authorList>
    </citation>
    <scope>NUCLEOTIDE SEQUENCE [LARGE SCALE GENOMIC DNA]</scope>
    <source>
        <strain evidence="4 5">LMG17956</strain>
    </source>
</reference>
<dbReference type="PANTHER" id="PTHR43656:SF2">
    <property type="entry name" value="BINDING OXIDOREDUCTASE, PUTATIVE (AFU_ORTHOLOGUE AFUA_2G08260)-RELATED"/>
    <property type="match status" value="1"/>
</dbReference>
<name>A0A060RJU1_9STRE</name>
<dbReference type="GO" id="GO:0016491">
    <property type="term" value="F:oxidoreductase activity"/>
    <property type="evidence" value="ECO:0007669"/>
    <property type="project" value="UniProtKB-KW"/>
</dbReference>
<evidence type="ECO:0000313" key="4">
    <source>
        <dbReference type="EMBL" id="CDO17367.1"/>
    </source>
</evidence>
<proteinExistence type="predicted"/>
<dbReference type="Proteomes" id="UP000027584">
    <property type="component" value="Unassembled WGS sequence"/>
</dbReference>
<keyword evidence="2" id="KW-0560">Oxidoreductase</keyword>
<comment type="caution">
    <text evidence="4">The sequence shown here is derived from an EMBL/GenBank/DDBJ whole genome shotgun (WGS) entry which is preliminary data.</text>
</comment>
<dbReference type="Gene3D" id="3.20.20.70">
    <property type="entry name" value="Aldolase class I"/>
    <property type="match status" value="1"/>
</dbReference>
<dbReference type="CDD" id="cd04735">
    <property type="entry name" value="OYE_like_4_FMN"/>
    <property type="match status" value="1"/>
</dbReference>
<evidence type="ECO:0000256" key="1">
    <source>
        <dbReference type="ARBA" id="ARBA00022630"/>
    </source>
</evidence>
<organism evidence="4 5">
    <name type="scientific">Streptococcus gallolyticus</name>
    <dbReference type="NCBI Taxonomy" id="315405"/>
    <lineage>
        <taxon>Bacteria</taxon>
        <taxon>Bacillati</taxon>
        <taxon>Bacillota</taxon>
        <taxon>Bacilli</taxon>
        <taxon>Lactobacillales</taxon>
        <taxon>Streptococcaceae</taxon>
        <taxon>Streptococcus</taxon>
    </lineage>
</organism>
<keyword evidence="1" id="KW-0285">Flavoprotein</keyword>
<protein>
    <submittedName>
        <fullName evidence="4">Putative NADH-dependent oxidoreductase</fullName>
    </submittedName>
</protein>
<sequence>MSNQLTAKVVLRHGAILNNRMAMSPMQTHSGKRGGFVSDDTLRYYNARSKAAGLLITEFHYVSPNGGPAYVPGYPEQLGAYSDEHLDGLRQVAQALKKDGNKAILQIHHGGRAAIGQAVSGQDVVAPSQVDFSFLDYPIRELTVDEIDDIIKDFGKATRRAIKAGFDGVEIHGANHYLIQQFFSKLSNFRTDKWGGSLEKRMAFPLAVVAEVMDVVAKEAPQDFIVGYRISPEEIHGDAIGYTYKESVQLITEVVKYQLDYIHLSLWDGYSSRPQGVDKTYAELFREVLDDETKLMLVGGVFGEEAARDAVENYGDLIAVGRGTLVDPLFAEKVMLGQGDTILSEVSPETLDYIKWTPGLFEAFSRQDSLGLPKIPGAESIYHLHTGRFDMYSKK</sequence>
<accession>A0A060RJU1</accession>
<dbReference type="AlphaFoldDB" id="A0A060RJU1"/>
<evidence type="ECO:0000313" key="5">
    <source>
        <dbReference type="Proteomes" id="UP000027584"/>
    </source>
</evidence>
<dbReference type="InterPro" id="IPR013785">
    <property type="entry name" value="Aldolase_TIM"/>
</dbReference>
<dbReference type="InterPro" id="IPR001155">
    <property type="entry name" value="OxRdtase_FMN_N"/>
</dbReference>
<dbReference type="SUPFAM" id="SSF51395">
    <property type="entry name" value="FMN-linked oxidoreductases"/>
    <property type="match status" value="1"/>
</dbReference>
<dbReference type="InterPro" id="IPR051799">
    <property type="entry name" value="NADH_flavin_oxidoreductase"/>
</dbReference>
<gene>
    <name evidence="4" type="ORF">BN963_SGAL_00556</name>
</gene>
<reference evidence="4 5" key="1">
    <citation type="submission" date="2014-02" db="EMBL/GenBank/DDBJ databases">
        <authorList>
            <person name="Manrique M."/>
        </authorList>
    </citation>
    <scope>NUCLEOTIDE SEQUENCE [LARGE SCALE GENOMIC DNA]</scope>
    <source>
        <strain evidence="4 5">LMG17956</strain>
    </source>
</reference>
<dbReference type="GO" id="GO:0010181">
    <property type="term" value="F:FMN binding"/>
    <property type="evidence" value="ECO:0007669"/>
    <property type="project" value="InterPro"/>
</dbReference>
<dbReference type="PANTHER" id="PTHR43656">
    <property type="entry name" value="BINDING OXIDOREDUCTASE, PUTATIVE (AFU_ORTHOLOGUE AFUA_2G08260)-RELATED"/>
    <property type="match status" value="1"/>
</dbReference>
<evidence type="ECO:0000256" key="2">
    <source>
        <dbReference type="ARBA" id="ARBA00023002"/>
    </source>
</evidence>
<dbReference type="Pfam" id="PF00724">
    <property type="entry name" value="Oxidored_FMN"/>
    <property type="match status" value="1"/>
</dbReference>
<evidence type="ECO:0000259" key="3">
    <source>
        <dbReference type="Pfam" id="PF00724"/>
    </source>
</evidence>
<feature type="domain" description="NADH:flavin oxidoreductase/NADH oxidase N-terminal" evidence="3">
    <location>
        <begin position="17"/>
        <end position="335"/>
    </location>
</feature>